<dbReference type="PATRIC" id="fig|1185652.3.peg.979"/>
<protein>
    <submittedName>
        <fullName evidence="6">Putative outer membrane protein</fullName>
    </submittedName>
</protein>
<evidence type="ECO:0000259" key="5">
    <source>
        <dbReference type="Pfam" id="PF04355"/>
    </source>
</evidence>
<dbReference type="PANTHER" id="PTHR37482">
    <property type="entry name" value="OUTER MEMBRANE PROTEIN ASSEMBLY FACTOR BAME"/>
    <property type="match status" value="1"/>
</dbReference>
<dbReference type="GO" id="GO:1990063">
    <property type="term" value="C:Bam protein complex"/>
    <property type="evidence" value="ECO:0007669"/>
    <property type="project" value="TreeGrafter"/>
</dbReference>
<dbReference type="GO" id="GO:0051205">
    <property type="term" value="P:protein insertion into membrane"/>
    <property type="evidence" value="ECO:0007669"/>
    <property type="project" value="TreeGrafter"/>
</dbReference>
<dbReference type="RefSeq" id="WP_014761719.1">
    <property type="nucleotide sequence ID" value="NC_018000.1"/>
</dbReference>
<dbReference type="AlphaFoldDB" id="I3X0X9"/>
<organism evidence="6 7">
    <name type="scientific">Sinorhizobium fredii (strain USDA 257)</name>
    <dbReference type="NCBI Taxonomy" id="1185652"/>
    <lineage>
        <taxon>Bacteria</taxon>
        <taxon>Pseudomonadati</taxon>
        <taxon>Pseudomonadota</taxon>
        <taxon>Alphaproteobacteria</taxon>
        <taxon>Hyphomicrobiales</taxon>
        <taxon>Rhizobiaceae</taxon>
        <taxon>Sinorhizobium/Ensifer group</taxon>
        <taxon>Sinorhizobium</taxon>
    </lineage>
</organism>
<dbReference type="STRING" id="1185652.USDA257_c09430"/>
<dbReference type="Gene3D" id="3.30.1450.10">
    <property type="match status" value="1"/>
</dbReference>
<dbReference type="GO" id="GO:0030674">
    <property type="term" value="F:protein-macromolecule adaptor activity"/>
    <property type="evidence" value="ECO:0007669"/>
    <property type="project" value="TreeGrafter"/>
</dbReference>
<keyword evidence="2" id="KW-0472">Membrane</keyword>
<evidence type="ECO:0000256" key="3">
    <source>
        <dbReference type="ARBA" id="ARBA00023237"/>
    </source>
</evidence>
<keyword evidence="1 4" id="KW-0732">Signal</keyword>
<reference evidence="6 7" key="1">
    <citation type="journal article" date="2012" name="J. Bacteriol.">
        <title>Complete genome sequence of the broad-host-range strain Sinorhizobium fredii USDA257.</title>
        <authorList>
            <person name="Schuldes J."/>
            <person name="Rodriguez Orbegoso M."/>
            <person name="Schmeisser C."/>
            <person name="Krishnan H.B."/>
            <person name="Daniel R."/>
            <person name="Streit W.R."/>
        </authorList>
    </citation>
    <scope>NUCLEOTIDE SEQUENCE [LARGE SCALE GENOMIC DNA]</scope>
    <source>
        <strain evidence="6 7">USDA 257</strain>
    </source>
</reference>
<accession>I3X0X9</accession>
<gene>
    <name evidence="6" type="ORF">USDA257_c09430</name>
</gene>
<dbReference type="InterPro" id="IPR037873">
    <property type="entry name" value="BamE-like"/>
</dbReference>
<feature type="signal peptide" evidence="4">
    <location>
        <begin position="1"/>
        <end position="28"/>
    </location>
</feature>
<feature type="chain" id="PRO_5003682043" evidence="4">
    <location>
        <begin position="29"/>
        <end position="169"/>
    </location>
</feature>
<dbReference type="Proteomes" id="UP000006180">
    <property type="component" value="Chromosome"/>
</dbReference>
<evidence type="ECO:0000313" key="6">
    <source>
        <dbReference type="EMBL" id="AFL49535.1"/>
    </source>
</evidence>
<dbReference type="GO" id="GO:0043165">
    <property type="term" value="P:Gram-negative-bacterium-type cell outer membrane assembly"/>
    <property type="evidence" value="ECO:0007669"/>
    <property type="project" value="TreeGrafter"/>
</dbReference>
<evidence type="ECO:0000313" key="7">
    <source>
        <dbReference type="Proteomes" id="UP000006180"/>
    </source>
</evidence>
<keyword evidence="3" id="KW-0998">Cell outer membrane</keyword>
<evidence type="ECO:0000256" key="2">
    <source>
        <dbReference type="ARBA" id="ARBA00023136"/>
    </source>
</evidence>
<dbReference type="Pfam" id="PF04355">
    <property type="entry name" value="BamE"/>
    <property type="match status" value="1"/>
</dbReference>
<evidence type="ECO:0000256" key="1">
    <source>
        <dbReference type="ARBA" id="ARBA00022729"/>
    </source>
</evidence>
<dbReference type="EMBL" id="CP003563">
    <property type="protein sequence ID" value="AFL49535.1"/>
    <property type="molecule type" value="Genomic_DNA"/>
</dbReference>
<evidence type="ECO:0000256" key="4">
    <source>
        <dbReference type="SAM" id="SignalP"/>
    </source>
</evidence>
<name>I3X0X9_SINF2</name>
<proteinExistence type="predicted"/>
<dbReference type="KEGG" id="sfd:USDA257_c09430"/>
<feature type="domain" description="Outer membrane protein assembly factor BamE" evidence="5">
    <location>
        <begin position="42"/>
        <end position="116"/>
    </location>
</feature>
<dbReference type="PANTHER" id="PTHR37482:SF1">
    <property type="entry name" value="OUTER MEMBRANE PROTEIN ASSEMBLY FACTOR BAME"/>
    <property type="match status" value="1"/>
</dbReference>
<dbReference type="InterPro" id="IPR026592">
    <property type="entry name" value="BamE"/>
</dbReference>
<dbReference type="PROSITE" id="PS51257">
    <property type="entry name" value="PROKAR_LIPOPROTEIN"/>
    <property type="match status" value="1"/>
</dbReference>
<sequence>MTKRYLTTNLKVLGRAVIVASLCTTALAGCQAMDVGEVLHQGYVVDQETLNLVPVGSSREQVMLSLGTPSTTATFDNEVFYYISQKRKRPVAFMKPKLIDQSILAVYFDKEGVVSQLAHYTMKDGKVFDMLTRTTPTGGKETSFLGQLLTGPGAGQAAARNLFKNFGNN</sequence>
<dbReference type="HOGENOM" id="CLU_104933_1_1_5"/>
<dbReference type="eggNOG" id="COG2913">
    <property type="taxonomic scope" value="Bacteria"/>
</dbReference>
<dbReference type="InterPro" id="IPR007450">
    <property type="entry name" value="BamE_dom"/>
</dbReference>